<dbReference type="AlphaFoldDB" id="A0A8H3TR10"/>
<dbReference type="PROSITE" id="PS00973">
    <property type="entry name" value="USP_2"/>
    <property type="match status" value="1"/>
</dbReference>
<keyword evidence="6" id="KW-0378">Hydrolase</keyword>
<sequence length="1228" mass="137395">MVAKRGKAATAPRPAPDWSWVELEDITDESELTQEHLRKAIGLDSARPCRNKFQAEPQPEPNMIVIDLADDTDDQDAGSRKEYTRNKKGVKGKGKSSTKRHHNGEVWGPPCTGTWCQDNLLCLNHLGGKAWLAKDAHDKFIQAGKLVGSPPERKEPNAPVGLRNLGATCYANAFLQIWYYTLPFREGIYACAGSGMHQEDSPIFQLALTFAALQTSQQKFYDPTGLVNALRLDTANQQDASEFSKLFMTHLQAEFSKEADVKVKTLIDDQFEGDLEYVTVCQECRYRSARTEKFLELSITLLDGCTLSDRLDSLLATEELSGTNAYHCPDCDSLQAARRKININQLPPILHFSLLRFVYDAKLGDRKKSKAKILFPARIDMSDWLGGGLERKTDPMWYELRGVVEHRGASAHHGHFVCQVYDSERDQWYLCNDESVEAIESLSDRVAWSASISKSAQKRESGNSDVTHQSTNAYMLVYERSADRNNGVPQQHSIVERSSIIPAPCGRLAERVGRLNREYAALCYEYDQKKRQLEAAFVDARKRKLELMKAWNTPTTYEGFFVHLPSLRHWVKRGLADIVGETTRDSGRGETTATRTDGSKRKEPDRVHSGTTTVKDSAQEEACKLVSPPFEGNPHHGIGSTKSSSPAATTTEKTISHASTAETCQSPCLSHEHVDSHREFETLACELRNQAITCRHGKLDPEEARNTRVVSADGLRLLKDMGCVLDVVLGINDICKVCIMEEVRRTRHRLDHAEIRNNFDRAQKESVEEGQGFLLPRSWLKAWRGGSSRIDEDASVTSAWKTEIACSHGNAKTRKAQKSGNGVVIPPEAFACLASLTEVSRIPHFNLACDICPECLREESEKAETCSAVITQAKSEKDLLKEMSQKGFLAKINEVYEDMPAYLIPQAFVRDWLAWINDPVDMPRPEFSNHSLLCDHNRLLVDPEWNPDRRAGLFTVVYQDLWRKIISRYDIPPTHIISAMREGGKDRAAKRLQMTPEICLSCWKQRRSTAMLTLSVEEKESFADIPGFCAVDNTSETDSVQEGKRKSGAVDLNSRATKRQRATRSKRGRNLVMDLSRNGTVLDIKKQVYDKWDILPPFQHVFHNGIELKENSDVLGVLGILTDDKIYMVADETVDDVEEIIESDGEDAEFKRACVQSLAGFNGTALFGLAAKCDSSAAKKDDGSSSKVITDDPTTAITEDDPVQTCKVCTLLNPLTEEICTICGTPFD</sequence>
<feature type="region of interest" description="Disordered" evidence="8">
    <location>
        <begin position="1036"/>
        <end position="1067"/>
    </location>
</feature>
<feature type="region of interest" description="Disordered" evidence="8">
    <location>
        <begin position="70"/>
        <end position="102"/>
    </location>
</feature>
<dbReference type="GO" id="GO:0005634">
    <property type="term" value="C:nucleus"/>
    <property type="evidence" value="ECO:0007669"/>
    <property type="project" value="TreeGrafter"/>
</dbReference>
<dbReference type="InterPro" id="IPR029071">
    <property type="entry name" value="Ubiquitin-like_domsf"/>
</dbReference>
<dbReference type="InterPro" id="IPR028889">
    <property type="entry name" value="USP"/>
</dbReference>
<feature type="compositionally biased region" description="Basic and acidic residues" evidence="8">
    <location>
        <begin position="597"/>
        <end position="608"/>
    </location>
</feature>
<dbReference type="PROSITE" id="PS50053">
    <property type="entry name" value="UBIQUITIN_2"/>
    <property type="match status" value="1"/>
</dbReference>
<evidence type="ECO:0000256" key="7">
    <source>
        <dbReference type="ARBA" id="ARBA00022807"/>
    </source>
</evidence>
<keyword evidence="7" id="KW-0788">Thiol protease</keyword>
<feature type="region of interest" description="Disordered" evidence="8">
    <location>
        <begin position="1176"/>
        <end position="1195"/>
    </location>
</feature>
<dbReference type="Pfam" id="PF00443">
    <property type="entry name" value="UCH"/>
    <property type="match status" value="1"/>
</dbReference>
<dbReference type="Gene3D" id="3.90.70.10">
    <property type="entry name" value="Cysteine proteinases"/>
    <property type="match status" value="1"/>
</dbReference>
<keyword evidence="4" id="KW-0645">Protease</keyword>
<feature type="compositionally biased region" description="Basic residues" evidence="8">
    <location>
        <begin position="1056"/>
        <end position="1067"/>
    </location>
</feature>
<protein>
    <recommendedName>
        <fullName evidence="3">ubiquitinyl hydrolase 1</fullName>
        <ecNumber evidence="3">3.4.19.12</ecNumber>
    </recommendedName>
</protein>
<evidence type="ECO:0000259" key="10">
    <source>
        <dbReference type="PROSITE" id="PS50235"/>
    </source>
</evidence>
<comment type="catalytic activity">
    <reaction evidence="1">
        <text>Thiol-dependent hydrolysis of ester, thioester, amide, peptide and isopeptide bonds formed by the C-terminal Gly of ubiquitin (a 76-residue protein attached to proteins as an intracellular targeting signal).</text>
        <dbReference type="EC" id="3.4.19.12"/>
    </reaction>
</comment>
<organism evidence="12 13">
    <name type="scientific">Naganishia liquefaciens</name>
    <dbReference type="NCBI Taxonomy" id="104408"/>
    <lineage>
        <taxon>Eukaryota</taxon>
        <taxon>Fungi</taxon>
        <taxon>Dikarya</taxon>
        <taxon>Basidiomycota</taxon>
        <taxon>Agaricomycotina</taxon>
        <taxon>Tremellomycetes</taxon>
        <taxon>Filobasidiales</taxon>
        <taxon>Filobasidiaceae</taxon>
        <taxon>Naganishia</taxon>
    </lineage>
</organism>
<dbReference type="GO" id="GO:0006508">
    <property type="term" value="P:proteolysis"/>
    <property type="evidence" value="ECO:0007669"/>
    <property type="project" value="UniProtKB-KW"/>
</dbReference>
<accession>A0A8H3TR10</accession>
<evidence type="ECO:0000256" key="6">
    <source>
        <dbReference type="ARBA" id="ARBA00022801"/>
    </source>
</evidence>
<dbReference type="PANTHER" id="PTHR24006:SF888">
    <property type="entry name" value="UBIQUITIN CARBOXYL-TERMINAL HYDROLASE 30"/>
    <property type="match status" value="1"/>
</dbReference>
<dbReference type="SUPFAM" id="SSF143791">
    <property type="entry name" value="DUSP-like"/>
    <property type="match status" value="1"/>
</dbReference>
<evidence type="ECO:0000256" key="3">
    <source>
        <dbReference type="ARBA" id="ARBA00012759"/>
    </source>
</evidence>
<evidence type="ECO:0000256" key="1">
    <source>
        <dbReference type="ARBA" id="ARBA00000707"/>
    </source>
</evidence>
<evidence type="ECO:0000256" key="2">
    <source>
        <dbReference type="ARBA" id="ARBA00009085"/>
    </source>
</evidence>
<feature type="compositionally biased region" description="Basic residues" evidence="8">
    <location>
        <begin position="86"/>
        <end position="102"/>
    </location>
</feature>
<dbReference type="InterPro" id="IPR000626">
    <property type="entry name" value="Ubiquitin-like_dom"/>
</dbReference>
<feature type="compositionally biased region" description="Low complexity" evidence="8">
    <location>
        <begin position="640"/>
        <end position="652"/>
    </location>
</feature>
<keyword evidence="13" id="KW-1185">Reference proteome</keyword>
<dbReference type="PROSITE" id="PS50235">
    <property type="entry name" value="USP_3"/>
    <property type="match status" value="1"/>
</dbReference>
<dbReference type="InterPro" id="IPR050164">
    <property type="entry name" value="Peptidase_C19"/>
</dbReference>
<dbReference type="CDD" id="cd02668">
    <property type="entry name" value="Peptidase_C19L"/>
    <property type="match status" value="1"/>
</dbReference>
<proteinExistence type="inferred from homology"/>
<gene>
    <name evidence="12" type="ORF">NliqN6_1781</name>
</gene>
<evidence type="ECO:0000259" key="9">
    <source>
        <dbReference type="PROSITE" id="PS50053"/>
    </source>
</evidence>
<dbReference type="Proteomes" id="UP000620104">
    <property type="component" value="Unassembled WGS sequence"/>
</dbReference>
<evidence type="ECO:0000256" key="4">
    <source>
        <dbReference type="ARBA" id="ARBA00022670"/>
    </source>
</evidence>
<reference evidence="12" key="1">
    <citation type="submission" date="2020-07" db="EMBL/GenBank/DDBJ databases">
        <title>Draft Genome Sequence of a Deep-Sea Yeast, Naganishia (Cryptococcus) liquefaciens strain N6.</title>
        <authorList>
            <person name="Han Y.W."/>
            <person name="Kajitani R."/>
            <person name="Morimoto H."/>
            <person name="Parhat M."/>
            <person name="Tsubouchi H."/>
            <person name="Bakenova O."/>
            <person name="Ogata M."/>
            <person name="Argunhan B."/>
            <person name="Aoki R."/>
            <person name="Kajiwara S."/>
            <person name="Itoh T."/>
            <person name="Iwasaki H."/>
        </authorList>
    </citation>
    <scope>NUCLEOTIDE SEQUENCE</scope>
    <source>
        <strain evidence="12">N6</strain>
    </source>
</reference>
<comment type="caution">
    <text evidence="12">The sequence shown here is derived from an EMBL/GenBank/DDBJ whole genome shotgun (WGS) entry which is preliminary data.</text>
</comment>
<dbReference type="InterPro" id="IPR018200">
    <property type="entry name" value="USP_CS"/>
</dbReference>
<dbReference type="EC" id="3.4.19.12" evidence="3"/>
<dbReference type="GO" id="GO:0004843">
    <property type="term" value="F:cysteine-type deubiquitinase activity"/>
    <property type="evidence" value="ECO:0007669"/>
    <property type="project" value="UniProtKB-EC"/>
</dbReference>
<dbReference type="GO" id="GO:0016579">
    <property type="term" value="P:protein deubiquitination"/>
    <property type="evidence" value="ECO:0007669"/>
    <property type="project" value="InterPro"/>
</dbReference>
<feature type="domain" description="Ubiquitin-like" evidence="9">
    <location>
        <begin position="1050"/>
        <end position="1133"/>
    </location>
</feature>
<dbReference type="InterPro" id="IPR001394">
    <property type="entry name" value="Peptidase_C19_UCH"/>
</dbReference>
<name>A0A8H3TR10_9TREE</name>
<dbReference type="Gene3D" id="3.10.20.90">
    <property type="entry name" value="Phosphatidylinositol 3-kinase Catalytic Subunit, Chain A, domain 1"/>
    <property type="match status" value="1"/>
</dbReference>
<evidence type="ECO:0000313" key="12">
    <source>
        <dbReference type="EMBL" id="GHJ85379.1"/>
    </source>
</evidence>
<feature type="domain" description="DUSP" evidence="11">
    <location>
        <begin position="871"/>
        <end position="981"/>
    </location>
</feature>
<evidence type="ECO:0000259" key="11">
    <source>
        <dbReference type="PROSITE" id="PS51283"/>
    </source>
</evidence>
<dbReference type="InterPro" id="IPR035927">
    <property type="entry name" value="DUSP-like_sf"/>
</dbReference>
<feature type="region of interest" description="Disordered" evidence="8">
    <location>
        <begin position="582"/>
        <end position="652"/>
    </location>
</feature>
<dbReference type="GO" id="GO:0005829">
    <property type="term" value="C:cytosol"/>
    <property type="evidence" value="ECO:0007669"/>
    <property type="project" value="TreeGrafter"/>
</dbReference>
<dbReference type="SUPFAM" id="SSF54236">
    <property type="entry name" value="Ubiquitin-like"/>
    <property type="match status" value="1"/>
</dbReference>
<dbReference type="PROSITE" id="PS51283">
    <property type="entry name" value="DUSP"/>
    <property type="match status" value="1"/>
</dbReference>
<dbReference type="SUPFAM" id="SSF54001">
    <property type="entry name" value="Cysteine proteinases"/>
    <property type="match status" value="1"/>
</dbReference>
<evidence type="ECO:0000313" key="13">
    <source>
        <dbReference type="Proteomes" id="UP000620104"/>
    </source>
</evidence>
<dbReference type="PROSITE" id="PS00972">
    <property type="entry name" value="USP_1"/>
    <property type="match status" value="1"/>
</dbReference>
<dbReference type="InterPro" id="IPR038765">
    <property type="entry name" value="Papain-like_cys_pep_sf"/>
</dbReference>
<evidence type="ECO:0000256" key="5">
    <source>
        <dbReference type="ARBA" id="ARBA00022786"/>
    </source>
</evidence>
<dbReference type="InterPro" id="IPR006615">
    <property type="entry name" value="Pept_C19_DUSP"/>
</dbReference>
<dbReference type="InterPro" id="IPR033841">
    <property type="entry name" value="Pep_USP48"/>
</dbReference>
<dbReference type="OrthoDB" id="289038at2759"/>
<keyword evidence="5" id="KW-0833">Ubl conjugation pathway</keyword>
<comment type="similarity">
    <text evidence="2">Belongs to the peptidase C19 family.</text>
</comment>
<feature type="domain" description="USP" evidence="10">
    <location>
        <begin position="160"/>
        <end position="481"/>
    </location>
</feature>
<evidence type="ECO:0000256" key="8">
    <source>
        <dbReference type="SAM" id="MobiDB-lite"/>
    </source>
</evidence>
<dbReference type="EMBL" id="BLZA01000011">
    <property type="protein sequence ID" value="GHJ85379.1"/>
    <property type="molecule type" value="Genomic_DNA"/>
</dbReference>
<dbReference type="PANTHER" id="PTHR24006">
    <property type="entry name" value="UBIQUITIN CARBOXYL-TERMINAL HYDROLASE"/>
    <property type="match status" value="1"/>
</dbReference>